<name>A0AAN7LUN8_TRANT</name>
<gene>
    <name evidence="4" type="ORF">SAY86_003026</name>
</gene>
<comment type="domain">
    <text evidence="2">Histidine-containing phosphotransfer domain (HPt) contains an active histidine that mediates the phosphotransfer.</text>
</comment>
<comment type="function">
    <text evidence="2">Functions as a two-component phosphorelay mediators between cytokinin sensor histidine kinases and response regulators (B-type ARRs). Plays an important role in propagating cytokinin signal transduction.</text>
</comment>
<dbReference type="EMBL" id="JAXQNO010000013">
    <property type="protein sequence ID" value="KAK4786337.1"/>
    <property type="molecule type" value="Genomic_DNA"/>
</dbReference>
<evidence type="ECO:0000256" key="2">
    <source>
        <dbReference type="RuleBase" id="RU369004"/>
    </source>
</evidence>
<evidence type="ECO:0000256" key="1">
    <source>
        <dbReference type="ARBA" id="ARBA00023012"/>
    </source>
</evidence>
<feature type="region of interest" description="Disordered" evidence="3">
    <location>
        <begin position="256"/>
        <end position="312"/>
    </location>
</feature>
<dbReference type="GO" id="GO:0009736">
    <property type="term" value="P:cytokinin-activated signaling pathway"/>
    <property type="evidence" value="ECO:0007669"/>
    <property type="project" value="UniProtKB-KW"/>
</dbReference>
<accession>A0AAN7LUN8</accession>
<organism evidence="4 5">
    <name type="scientific">Trapa natans</name>
    <name type="common">Water chestnut</name>
    <dbReference type="NCBI Taxonomy" id="22666"/>
    <lineage>
        <taxon>Eukaryota</taxon>
        <taxon>Viridiplantae</taxon>
        <taxon>Streptophyta</taxon>
        <taxon>Embryophyta</taxon>
        <taxon>Tracheophyta</taxon>
        <taxon>Spermatophyta</taxon>
        <taxon>Magnoliopsida</taxon>
        <taxon>eudicotyledons</taxon>
        <taxon>Gunneridae</taxon>
        <taxon>Pentapetalae</taxon>
        <taxon>rosids</taxon>
        <taxon>malvids</taxon>
        <taxon>Myrtales</taxon>
        <taxon>Lythraceae</taxon>
        <taxon>Trapa</taxon>
    </lineage>
</organism>
<evidence type="ECO:0000313" key="5">
    <source>
        <dbReference type="Proteomes" id="UP001346149"/>
    </source>
</evidence>
<evidence type="ECO:0000256" key="3">
    <source>
        <dbReference type="SAM" id="MobiDB-lite"/>
    </source>
</evidence>
<keyword evidence="5" id="KW-1185">Reference proteome</keyword>
<dbReference type="InterPro" id="IPR045871">
    <property type="entry name" value="AHP1-5/YPD1"/>
</dbReference>
<dbReference type="GO" id="GO:0005829">
    <property type="term" value="C:cytosol"/>
    <property type="evidence" value="ECO:0007669"/>
    <property type="project" value="UniProtKB-SubCell"/>
</dbReference>
<dbReference type="PANTHER" id="PTHR28242">
    <property type="entry name" value="PHOSPHORELAY INTERMEDIATE PROTEIN YPD1"/>
    <property type="match status" value="1"/>
</dbReference>
<protein>
    <recommendedName>
        <fullName evidence="2">Histidine-containing phosphotransfer protein</fullName>
    </recommendedName>
</protein>
<keyword evidence="1 2" id="KW-0902">Two-component regulatory system</keyword>
<dbReference type="GO" id="GO:0009927">
    <property type="term" value="F:histidine phosphotransfer kinase activity"/>
    <property type="evidence" value="ECO:0007669"/>
    <property type="project" value="UniProtKB-UniRule"/>
</dbReference>
<comment type="subcellular location">
    <subcellularLocation>
        <location evidence="2">Cytoplasm</location>
        <location evidence="2">Cytosol</location>
    </subcellularLocation>
    <subcellularLocation>
        <location evidence="2">Nucleus</location>
    </subcellularLocation>
</comment>
<evidence type="ECO:0000313" key="4">
    <source>
        <dbReference type="EMBL" id="KAK4786337.1"/>
    </source>
</evidence>
<sequence length="312" mass="35649">MDSEAVKKWKAELIEEGILDEEFFTEFENIYKNNPDGIAKKITRLLETMESELRKVARYQKGLPGDFDKSMGALLAVRMASVSIGSKKIMTKTEEMSEFDREETDKWSDARRELKRALAELEIHMDTYLTGILDEECFTELENIYENDPDGIAKRITGMLEMMNSDLRMLSRCQTEVPTNLDEAVSILASLEVASLSIGCKKMMTKIDEMTGIDEAERDKWHGVRREMKRALAELEIHMDTYLTVLSCTKMNNRDPDELQGAAHNGDERCSMSQLYRNPSTRNSQLKGEQEGPGRWHTYQSYQGLGGQTELA</sequence>
<dbReference type="GO" id="GO:0043424">
    <property type="term" value="F:protein histidine kinase binding"/>
    <property type="evidence" value="ECO:0007669"/>
    <property type="project" value="UniProtKB-UniRule"/>
</dbReference>
<dbReference type="Proteomes" id="UP001346149">
    <property type="component" value="Unassembled WGS sequence"/>
</dbReference>
<dbReference type="AlphaFoldDB" id="A0AAN7LUN8"/>
<proteinExistence type="predicted"/>
<keyword evidence="2" id="KW-0932">Cytokinin signaling pathway</keyword>
<reference evidence="4 5" key="1">
    <citation type="journal article" date="2023" name="Hortic Res">
        <title>Pangenome of water caltrop reveals structural variations and asymmetric subgenome divergence after allopolyploidization.</title>
        <authorList>
            <person name="Zhang X."/>
            <person name="Chen Y."/>
            <person name="Wang L."/>
            <person name="Yuan Y."/>
            <person name="Fang M."/>
            <person name="Shi L."/>
            <person name="Lu R."/>
            <person name="Comes H.P."/>
            <person name="Ma Y."/>
            <person name="Chen Y."/>
            <person name="Huang G."/>
            <person name="Zhou Y."/>
            <person name="Zheng Z."/>
            <person name="Qiu Y."/>
        </authorList>
    </citation>
    <scope>NUCLEOTIDE SEQUENCE [LARGE SCALE GENOMIC DNA]</scope>
    <source>
        <strain evidence="4">F231</strain>
    </source>
</reference>
<feature type="compositionally biased region" description="Polar residues" evidence="3">
    <location>
        <begin position="271"/>
        <end position="287"/>
    </location>
</feature>
<dbReference type="GO" id="GO:0005634">
    <property type="term" value="C:nucleus"/>
    <property type="evidence" value="ECO:0007669"/>
    <property type="project" value="UniProtKB-SubCell"/>
</dbReference>
<dbReference type="GO" id="GO:0000160">
    <property type="term" value="P:phosphorelay signal transduction system"/>
    <property type="evidence" value="ECO:0007669"/>
    <property type="project" value="UniProtKB-UniRule"/>
</dbReference>
<dbReference type="PANTHER" id="PTHR28242:SF43">
    <property type="entry name" value="HISTIDINE-CONTAINING PHOSPHOTRANSFER PROTEIN 4"/>
    <property type="match status" value="1"/>
</dbReference>
<comment type="caution">
    <text evidence="4">The sequence shown here is derived from an EMBL/GenBank/DDBJ whole genome shotgun (WGS) entry which is preliminary data.</text>
</comment>